<feature type="domain" description="Integrase catalytic" evidence="3">
    <location>
        <begin position="60"/>
        <end position="218"/>
    </location>
</feature>
<dbReference type="AlphaFoldDB" id="A0A672HYG9"/>
<feature type="region of interest" description="Disordered" evidence="2">
    <location>
        <begin position="406"/>
        <end position="427"/>
    </location>
</feature>
<reference evidence="4" key="2">
    <citation type="submission" date="2025-08" db="UniProtKB">
        <authorList>
            <consortium name="Ensembl"/>
        </authorList>
    </citation>
    <scope>IDENTIFICATION</scope>
</reference>
<dbReference type="Pfam" id="PF17921">
    <property type="entry name" value="Integrase_H2C2"/>
    <property type="match status" value="1"/>
</dbReference>
<dbReference type="PANTHER" id="PTHR37984:SF15">
    <property type="entry name" value="INTEGRASE CATALYTIC DOMAIN-CONTAINING PROTEIN"/>
    <property type="match status" value="1"/>
</dbReference>
<accession>A0A672HYG9</accession>
<dbReference type="Proteomes" id="UP000472267">
    <property type="component" value="Chromosome 2"/>
</dbReference>
<dbReference type="Ensembl" id="ENSSFAT00005035609.1">
    <property type="protein sequence ID" value="ENSSFAP00005034313.1"/>
    <property type="gene ID" value="ENSSFAG00005017444.1"/>
</dbReference>
<dbReference type="InterPro" id="IPR050951">
    <property type="entry name" value="Retrovirus_Pol_polyprotein"/>
</dbReference>
<dbReference type="Gene3D" id="3.30.420.10">
    <property type="entry name" value="Ribonuclease H-like superfamily/Ribonuclease H"/>
    <property type="match status" value="1"/>
</dbReference>
<name>A0A672HYG9_SALFA</name>
<protein>
    <recommendedName>
        <fullName evidence="1">Gypsy retrotransposon integrase-like protein 1</fullName>
    </recommendedName>
</protein>
<dbReference type="OMA" id="RGPHKTR"/>
<dbReference type="PANTHER" id="PTHR37984">
    <property type="entry name" value="PROTEIN CBG26694"/>
    <property type="match status" value="1"/>
</dbReference>
<dbReference type="InterPro" id="IPR036397">
    <property type="entry name" value="RNaseH_sf"/>
</dbReference>
<reference evidence="4" key="3">
    <citation type="submission" date="2025-09" db="UniProtKB">
        <authorList>
            <consortium name="Ensembl"/>
        </authorList>
    </citation>
    <scope>IDENTIFICATION</scope>
</reference>
<dbReference type="InterPro" id="IPR001584">
    <property type="entry name" value="Integrase_cat-core"/>
</dbReference>
<dbReference type="GO" id="GO:0003676">
    <property type="term" value="F:nucleic acid binding"/>
    <property type="evidence" value="ECO:0007669"/>
    <property type="project" value="InterPro"/>
</dbReference>
<keyword evidence="5" id="KW-1185">Reference proteome</keyword>
<organism evidence="4 5">
    <name type="scientific">Salarias fasciatus</name>
    <name type="common">Jewelled blenny</name>
    <name type="synonym">Blennius fasciatus</name>
    <dbReference type="NCBI Taxonomy" id="181472"/>
    <lineage>
        <taxon>Eukaryota</taxon>
        <taxon>Metazoa</taxon>
        <taxon>Chordata</taxon>
        <taxon>Craniata</taxon>
        <taxon>Vertebrata</taxon>
        <taxon>Euteleostomi</taxon>
        <taxon>Actinopterygii</taxon>
        <taxon>Neopterygii</taxon>
        <taxon>Teleostei</taxon>
        <taxon>Neoteleostei</taxon>
        <taxon>Acanthomorphata</taxon>
        <taxon>Ovalentaria</taxon>
        <taxon>Blenniimorphae</taxon>
        <taxon>Blenniiformes</taxon>
        <taxon>Blennioidei</taxon>
        <taxon>Blenniidae</taxon>
        <taxon>Salariinae</taxon>
        <taxon>Salarias</taxon>
    </lineage>
</organism>
<dbReference type="GO" id="GO:0015074">
    <property type="term" value="P:DNA integration"/>
    <property type="evidence" value="ECO:0007669"/>
    <property type="project" value="InterPro"/>
</dbReference>
<evidence type="ECO:0000313" key="4">
    <source>
        <dbReference type="Ensembl" id="ENSSFAP00005034313.1"/>
    </source>
</evidence>
<dbReference type="InterPro" id="IPR012337">
    <property type="entry name" value="RNaseH-like_sf"/>
</dbReference>
<dbReference type="PROSITE" id="PS50994">
    <property type="entry name" value="INTEGRASE"/>
    <property type="match status" value="1"/>
</dbReference>
<evidence type="ECO:0000256" key="2">
    <source>
        <dbReference type="SAM" id="MobiDB-lite"/>
    </source>
</evidence>
<evidence type="ECO:0000313" key="5">
    <source>
        <dbReference type="Proteomes" id="UP000472267"/>
    </source>
</evidence>
<dbReference type="SUPFAM" id="SSF53098">
    <property type="entry name" value="Ribonuclease H-like"/>
    <property type="match status" value="1"/>
</dbReference>
<dbReference type="Gene3D" id="1.10.340.70">
    <property type="match status" value="1"/>
</dbReference>
<proteinExistence type="predicted"/>
<sequence length="476" mass="53693">MQLHQNHGHQGIERTTELVRQRCYWPGMGHEVKEWCQRCERCALAKCTQPRVRAPMGHLLAAKPNQVLAIDFTLLEPSRDGKELVLVMTDVFSKFTQAIPTRDQRAATVGDVLVKEWFYRYGVPARIHSDQGRNFESALVEQLCALYGVKKTRTTPYHPQGNGQCERFNRTLHNLLRTLPPDQKCHWPKHLPQLVFNYNCTAHQSTGESPHFLMFGQEPNLPVDFLLGHLPEPSEGRVCDWVVEHRQRLDVAFGTAKDQMRAAAKRRKERHDQRVLDQPLTAGQRVYLRDHTARGRSKIHDAWGSTVFEVVKPPEPGGVVYSVAPVQDRSRVKQVHRTMLKPALPCSPVQMRSKFLRSPEVASRSQSEEEDDVDDGVWVVLPAPTGDQSTPAHSAPARQALLEQQPEVGTATSRPHTLRDPCANPVVPRRTTRTTAGQHSNVHRLPRSVLGEACRATASQVMGSGSLDEGIFRPWT</sequence>
<dbReference type="FunFam" id="3.30.420.10:FF:000032">
    <property type="entry name" value="Retrovirus-related Pol polyprotein from transposon 297-like Protein"/>
    <property type="match status" value="1"/>
</dbReference>
<dbReference type="InParanoid" id="A0A672HYG9"/>
<dbReference type="FunFam" id="1.10.340.70:FF:000001">
    <property type="entry name" value="Retrovirus-related Pol polyprotein from transposon gypsy-like Protein"/>
    <property type="match status" value="1"/>
</dbReference>
<evidence type="ECO:0000259" key="3">
    <source>
        <dbReference type="PROSITE" id="PS50994"/>
    </source>
</evidence>
<evidence type="ECO:0000256" key="1">
    <source>
        <dbReference type="ARBA" id="ARBA00039658"/>
    </source>
</evidence>
<reference evidence="4" key="1">
    <citation type="submission" date="2019-06" db="EMBL/GenBank/DDBJ databases">
        <authorList>
            <consortium name="Wellcome Sanger Institute Data Sharing"/>
        </authorList>
    </citation>
    <scope>NUCLEOTIDE SEQUENCE [LARGE SCALE GENOMIC DNA]</scope>
</reference>
<dbReference type="InterPro" id="IPR041588">
    <property type="entry name" value="Integrase_H2C2"/>
</dbReference>
<dbReference type="Pfam" id="PF00665">
    <property type="entry name" value="rve"/>
    <property type="match status" value="1"/>
</dbReference>